<feature type="compositionally biased region" description="Pro residues" evidence="2">
    <location>
        <begin position="259"/>
        <end position="268"/>
    </location>
</feature>
<feature type="region of interest" description="Disordered" evidence="2">
    <location>
        <begin position="204"/>
        <end position="268"/>
    </location>
</feature>
<dbReference type="Proteomes" id="UP000704762">
    <property type="component" value="Unassembled WGS sequence"/>
</dbReference>
<dbReference type="InterPro" id="IPR002765">
    <property type="entry name" value="UPF0145_YbjQ-like"/>
</dbReference>
<evidence type="ECO:0000256" key="2">
    <source>
        <dbReference type="SAM" id="MobiDB-lite"/>
    </source>
</evidence>
<dbReference type="PANTHER" id="PTHR34068">
    <property type="entry name" value="UPF0145 PROTEIN YBJQ"/>
    <property type="match status" value="1"/>
</dbReference>
<gene>
    <name evidence="3" type="ORF">JOE57_001708</name>
</gene>
<evidence type="ECO:0000313" key="3">
    <source>
        <dbReference type="EMBL" id="MBM7798787.1"/>
    </source>
</evidence>
<organism evidence="3 4">
    <name type="scientific">Microlunatus panaciterrae</name>
    <dbReference type="NCBI Taxonomy" id="400768"/>
    <lineage>
        <taxon>Bacteria</taxon>
        <taxon>Bacillati</taxon>
        <taxon>Actinomycetota</taxon>
        <taxon>Actinomycetes</taxon>
        <taxon>Propionibacteriales</taxon>
        <taxon>Propionibacteriaceae</taxon>
        <taxon>Microlunatus</taxon>
    </lineage>
</organism>
<dbReference type="SUPFAM" id="SSF117782">
    <property type="entry name" value="YbjQ-like"/>
    <property type="match status" value="1"/>
</dbReference>
<feature type="region of interest" description="Disordered" evidence="2">
    <location>
        <begin position="1"/>
        <end position="99"/>
    </location>
</feature>
<sequence length="268" mass="27935">MSNYGQNPPYGQNPYGQPQQPYGQPQQPYGRPGQQSPYGGQPGYGQPGQAPYGQQPGGWGQPGQQAPAQQGPYGQGQPSQGQPGQGQPGQWGQPELPKAKLVERSLPVVTMESVPGREIDRVIGEAVGVIARLRELPRELRTGSQVDSYAAMLTQSRQDAVGRLVEMAQAAGADAVVGLRFDCSEITQSLSEVSAYGTAVTLKPLPGSQDGPESGQAAAGDADTTGLRIPTADSGQPDTSAPDTSAADSAPADQQWPSAPWPPPQQQG</sequence>
<name>A0ABS2RJW7_9ACTN</name>
<feature type="compositionally biased region" description="Low complexity" evidence="2">
    <location>
        <begin position="217"/>
        <end position="226"/>
    </location>
</feature>
<dbReference type="RefSeq" id="WP_204917289.1">
    <property type="nucleotide sequence ID" value="NZ_BAAAQP010000002.1"/>
</dbReference>
<proteinExistence type="inferred from homology"/>
<evidence type="ECO:0000313" key="4">
    <source>
        <dbReference type="Proteomes" id="UP000704762"/>
    </source>
</evidence>
<evidence type="ECO:0000256" key="1">
    <source>
        <dbReference type="ARBA" id="ARBA00010751"/>
    </source>
</evidence>
<feature type="compositionally biased region" description="Low complexity" evidence="2">
    <location>
        <begin position="237"/>
        <end position="258"/>
    </location>
</feature>
<protein>
    <submittedName>
        <fullName evidence="3">Uncharacterized protein YbjQ (UPF0145 family)</fullName>
    </submittedName>
</protein>
<dbReference type="PANTHER" id="PTHR34068:SF2">
    <property type="entry name" value="UPF0145 PROTEIN SCO3412"/>
    <property type="match status" value="1"/>
</dbReference>
<feature type="compositionally biased region" description="Low complexity" evidence="2">
    <location>
        <begin position="1"/>
        <end position="39"/>
    </location>
</feature>
<dbReference type="Pfam" id="PF01906">
    <property type="entry name" value="YbjQ_1"/>
    <property type="match status" value="1"/>
</dbReference>
<feature type="compositionally biased region" description="Low complexity" evidence="2">
    <location>
        <begin position="62"/>
        <end position="82"/>
    </location>
</feature>
<keyword evidence="4" id="KW-1185">Reference proteome</keyword>
<comment type="caution">
    <text evidence="3">The sequence shown here is derived from an EMBL/GenBank/DDBJ whole genome shotgun (WGS) entry which is preliminary data.</text>
</comment>
<dbReference type="InterPro" id="IPR035439">
    <property type="entry name" value="UPF0145_dom_sf"/>
</dbReference>
<dbReference type="Gene3D" id="3.30.110.70">
    <property type="entry name" value="Hypothetical protein apc22750. Chain B"/>
    <property type="match status" value="1"/>
</dbReference>
<comment type="similarity">
    <text evidence="1">Belongs to the UPF0145 family.</text>
</comment>
<reference evidence="3 4" key="1">
    <citation type="submission" date="2021-01" db="EMBL/GenBank/DDBJ databases">
        <title>Sequencing the genomes of 1000 actinobacteria strains.</title>
        <authorList>
            <person name="Klenk H.-P."/>
        </authorList>
    </citation>
    <scope>NUCLEOTIDE SEQUENCE [LARGE SCALE GENOMIC DNA]</scope>
    <source>
        <strain evidence="3 4">DSM 18662</strain>
    </source>
</reference>
<accession>A0ABS2RJW7</accession>
<dbReference type="EMBL" id="JAFBCF010000001">
    <property type="protein sequence ID" value="MBM7798787.1"/>
    <property type="molecule type" value="Genomic_DNA"/>
</dbReference>